<gene>
    <name evidence="1" type="ORF">BN1095_1020026</name>
</gene>
<organism evidence="1">
    <name type="scientific">Clostridioides difficile</name>
    <name type="common">Peptoclostridium difficile</name>
    <dbReference type="NCBI Taxonomy" id="1496"/>
    <lineage>
        <taxon>Bacteria</taxon>
        <taxon>Bacillati</taxon>
        <taxon>Bacillota</taxon>
        <taxon>Clostridia</taxon>
        <taxon>Peptostreptococcales</taxon>
        <taxon>Peptostreptococcaceae</taxon>
        <taxon>Clostridioides</taxon>
    </lineage>
</organism>
<proteinExistence type="predicted"/>
<reference evidence="1" key="1">
    <citation type="submission" date="2014-07" db="EMBL/GenBank/DDBJ databases">
        <authorList>
            <person name="Monot Marc"/>
        </authorList>
    </citation>
    <scope>NUCLEOTIDE SEQUENCE</scope>
    <source>
        <strain evidence="1">7032989</strain>
    </source>
</reference>
<dbReference type="AlphaFoldDB" id="A0A069AQR2"/>
<evidence type="ECO:0000313" key="1">
    <source>
        <dbReference type="EMBL" id="CDS92630.1"/>
    </source>
</evidence>
<name>A0A069AQR2_CLODI</name>
<sequence length="102" mass="11785">MGSSNSLSEVIELQKVRIIPENYGLTKEDLTEKDLYCMAKHIQINVIKRCFREEHDILDPCQTCKYERECFKSGYGYAHWDTFIKLSKITGVRMCPGAGFVD</sequence>
<dbReference type="EMBL" id="LK932742">
    <property type="protein sequence ID" value="CDS92630.1"/>
    <property type="molecule type" value="Genomic_DNA"/>
</dbReference>
<protein>
    <submittedName>
        <fullName evidence="1">Uncharacterized protein</fullName>
    </submittedName>
</protein>
<accession>A0A069AQR2</accession>